<reference evidence="1" key="1">
    <citation type="submission" date="2020-11" db="EMBL/GenBank/DDBJ databases">
        <authorList>
            <person name="Tran Van P."/>
        </authorList>
    </citation>
    <scope>NUCLEOTIDE SEQUENCE</scope>
</reference>
<organism evidence="1">
    <name type="scientific">Cyprideis torosa</name>
    <dbReference type="NCBI Taxonomy" id="163714"/>
    <lineage>
        <taxon>Eukaryota</taxon>
        <taxon>Metazoa</taxon>
        <taxon>Ecdysozoa</taxon>
        <taxon>Arthropoda</taxon>
        <taxon>Crustacea</taxon>
        <taxon>Oligostraca</taxon>
        <taxon>Ostracoda</taxon>
        <taxon>Podocopa</taxon>
        <taxon>Podocopida</taxon>
        <taxon>Cytherocopina</taxon>
        <taxon>Cytheroidea</taxon>
        <taxon>Cytherideidae</taxon>
        <taxon>Cyprideis</taxon>
    </lineage>
</organism>
<dbReference type="EMBL" id="OB661140">
    <property type="protein sequence ID" value="CAD7227438.1"/>
    <property type="molecule type" value="Genomic_DNA"/>
</dbReference>
<gene>
    <name evidence="1" type="ORF">CTOB1V02_LOCUS5345</name>
</gene>
<protein>
    <submittedName>
        <fullName evidence="1">Uncharacterized protein</fullName>
    </submittedName>
</protein>
<name>A0A7R8ZMT4_9CRUS</name>
<proteinExistence type="predicted"/>
<dbReference type="AlphaFoldDB" id="A0A7R8ZMT4"/>
<accession>A0A7R8ZMT4</accession>
<sequence length="343" mass="37575">MQRRADSLIKTARVDSATAAMEGVACVVAPPDDPQRLALLQAQLVVSLRLVRKQGQQMHLSEGNRRHVRRKSKTCQKEIEKTFCLEVSSLPPAAPALSVGVCAVASWASSAPMISSYEGGGADSGGKQAAVSWTAAKYFCRETFGRQAIKTLTWDNSRSALRAGVEVRGGMESLAEQWKQWRRKRCLQVLSLNPGLEDRGGRDQGGGQCGQMIRGQIVLQSEPRQDRIVLRSEARKRSFTDQLLREENHDQFSQICENSTSAMMAQLRNSLNGPPRGAAKGWRAAWRGGGDGTPALWISFGLLLILALVLGVLDGAVESRSRRSNGSGYRYRGRGMSYSDKIK</sequence>
<evidence type="ECO:0000313" key="1">
    <source>
        <dbReference type="EMBL" id="CAD7227438.1"/>
    </source>
</evidence>